<keyword evidence="3" id="KW-1185">Reference proteome</keyword>
<sequence length="185" mass="21140">MPYIPLTMQRPNLAELPDAPLPAGYGMRTFRRGDETAWARIEWAAGEFKTEEEALQHFRKEFGEHLAGMEERCLFITDEHGDPIGTTTAWYGEFQGAVIGRIHWVAVVPEHQGKKLSKPLLSQALRTMARFHEQAYLTTQTTSYKAVGMYLNYGFIPVFENEKCEEGWRMIGQLLNRTIDTGRAT</sequence>
<dbReference type="Proteomes" id="UP000639396">
    <property type="component" value="Unassembled WGS sequence"/>
</dbReference>
<comment type="caution">
    <text evidence="2">The sequence shown here is derived from an EMBL/GenBank/DDBJ whole genome shotgun (WGS) entry which is preliminary data.</text>
</comment>
<dbReference type="PROSITE" id="PS51186">
    <property type="entry name" value="GNAT"/>
    <property type="match status" value="1"/>
</dbReference>
<accession>A0A927C9P6</accession>
<evidence type="ECO:0000259" key="1">
    <source>
        <dbReference type="PROSITE" id="PS51186"/>
    </source>
</evidence>
<evidence type="ECO:0000313" key="3">
    <source>
        <dbReference type="Proteomes" id="UP000639396"/>
    </source>
</evidence>
<name>A0A927C9P6_9BACL</name>
<dbReference type="EMBL" id="JACXJA010000008">
    <property type="protein sequence ID" value="MBD2862046.1"/>
    <property type="molecule type" value="Genomic_DNA"/>
</dbReference>
<proteinExistence type="predicted"/>
<dbReference type="SUPFAM" id="SSF55729">
    <property type="entry name" value="Acyl-CoA N-acyltransferases (Nat)"/>
    <property type="match status" value="1"/>
</dbReference>
<organism evidence="2 3">
    <name type="scientific">Paenibacillus oceani</name>
    <dbReference type="NCBI Taxonomy" id="2772510"/>
    <lineage>
        <taxon>Bacteria</taxon>
        <taxon>Bacillati</taxon>
        <taxon>Bacillota</taxon>
        <taxon>Bacilli</taxon>
        <taxon>Bacillales</taxon>
        <taxon>Paenibacillaceae</taxon>
        <taxon>Paenibacillus</taxon>
    </lineage>
</organism>
<dbReference type="InterPro" id="IPR016181">
    <property type="entry name" value="Acyl_CoA_acyltransferase"/>
</dbReference>
<evidence type="ECO:0000313" key="2">
    <source>
        <dbReference type="EMBL" id="MBD2862046.1"/>
    </source>
</evidence>
<dbReference type="InterPro" id="IPR000182">
    <property type="entry name" value="GNAT_dom"/>
</dbReference>
<dbReference type="GO" id="GO:0016747">
    <property type="term" value="F:acyltransferase activity, transferring groups other than amino-acyl groups"/>
    <property type="evidence" value="ECO:0007669"/>
    <property type="project" value="InterPro"/>
</dbReference>
<dbReference type="Gene3D" id="3.40.630.30">
    <property type="match status" value="1"/>
</dbReference>
<dbReference type="CDD" id="cd04301">
    <property type="entry name" value="NAT_SF"/>
    <property type="match status" value="1"/>
</dbReference>
<reference evidence="2" key="1">
    <citation type="submission" date="2020-09" db="EMBL/GenBank/DDBJ databases">
        <title>A novel bacterium of genus Paenibacillus, isolated from South China Sea.</title>
        <authorList>
            <person name="Huang H."/>
            <person name="Mo K."/>
            <person name="Hu Y."/>
        </authorList>
    </citation>
    <scope>NUCLEOTIDE SEQUENCE</scope>
    <source>
        <strain evidence="2">IB182363</strain>
    </source>
</reference>
<dbReference type="AlphaFoldDB" id="A0A927C9P6"/>
<protein>
    <submittedName>
        <fullName evidence="2">GNAT family N-acetyltransferase</fullName>
    </submittedName>
</protein>
<gene>
    <name evidence="2" type="ORF">IDH45_08640</name>
</gene>
<feature type="domain" description="N-acetyltransferase" evidence="1">
    <location>
        <begin position="25"/>
        <end position="180"/>
    </location>
</feature>
<dbReference type="Pfam" id="PF00583">
    <property type="entry name" value="Acetyltransf_1"/>
    <property type="match status" value="1"/>
</dbReference>